<accession>A0A2J1DYV0</accession>
<evidence type="ECO:0000313" key="2">
    <source>
        <dbReference type="Proteomes" id="UP000233649"/>
    </source>
</evidence>
<evidence type="ECO:0000313" key="1">
    <source>
        <dbReference type="EMBL" id="PKH47294.1"/>
    </source>
</evidence>
<gene>
    <name evidence="1" type="ORF">CVH13_00622</name>
</gene>
<feature type="non-terminal residue" evidence="1">
    <location>
        <position position="1"/>
    </location>
</feature>
<comment type="caution">
    <text evidence="1">The sequence shown here is derived from an EMBL/GenBank/DDBJ whole genome shotgun (WGS) entry which is preliminary data.</text>
</comment>
<reference evidence="1 2" key="1">
    <citation type="journal article" date="2017" name="FEMS Microbiol. Ecol.">
        <title>Reconstructed genomes of novel Dehalococcoides mccartyi strains from 1,2,3,4-tetrachlorodibenzo-p-dioxin-dechlorinating enrichment cultures reveal divergent reductive dehalogenase gene profiles.</title>
        <authorList>
            <person name="Dam H.T."/>
            <person name="Vollmers J."/>
            <person name="Kaster A.K."/>
            <person name="Haggblom M.M."/>
        </authorList>
    </citation>
    <scope>NUCLEOTIDE SEQUENCE [LARGE SCALE GENOMIC DNA]</scope>
    <source>
        <strain evidence="1 2">H1-3-2.001</strain>
    </source>
</reference>
<dbReference type="EMBL" id="PHFD01000126">
    <property type="protein sequence ID" value="PKH47294.1"/>
    <property type="molecule type" value="Genomic_DNA"/>
</dbReference>
<proteinExistence type="predicted"/>
<organism evidence="1 2">
    <name type="scientific">Dehalococcoides mccartyi</name>
    <dbReference type="NCBI Taxonomy" id="61435"/>
    <lineage>
        <taxon>Bacteria</taxon>
        <taxon>Bacillati</taxon>
        <taxon>Chloroflexota</taxon>
        <taxon>Dehalococcoidia</taxon>
        <taxon>Dehalococcoidales</taxon>
        <taxon>Dehalococcoidaceae</taxon>
        <taxon>Dehalococcoides</taxon>
    </lineage>
</organism>
<dbReference type="AlphaFoldDB" id="A0A2J1DYV0"/>
<sequence>AYIIRRGGLWSCHVTAVGHVKEIHSVDQFDSSIRASVPMEKWKRQKSKILQRNISQLQADNQSEWFYAAGSELAEWLVQLQSELASEVGSSIPGQFLAPIRGRPSDYRLGFTLNPDTLQTGPPAGLSFEEIEKGVLLCGGSSNSRLRVIALLASELIRNGKRVIVAEYVFNYK</sequence>
<name>A0A2J1DYV0_9CHLR</name>
<protein>
    <submittedName>
        <fullName evidence="1">Uncharacterized protein</fullName>
    </submittedName>
</protein>
<dbReference type="Proteomes" id="UP000233649">
    <property type="component" value="Unassembled WGS sequence"/>
</dbReference>